<keyword evidence="5 10" id="KW-0732">Signal</keyword>
<dbReference type="CDD" id="cd02120">
    <property type="entry name" value="PA_subtilisin_like"/>
    <property type="match status" value="1"/>
</dbReference>
<dbReference type="InterPro" id="IPR037045">
    <property type="entry name" value="S8pro/Inhibitor_I9_sf"/>
</dbReference>
<evidence type="ECO:0000256" key="10">
    <source>
        <dbReference type="SAM" id="SignalP"/>
    </source>
</evidence>
<dbReference type="CDD" id="cd04852">
    <property type="entry name" value="Peptidases_S8_3"/>
    <property type="match status" value="1"/>
</dbReference>
<dbReference type="InterPro" id="IPR036852">
    <property type="entry name" value="Peptidase_S8/S53_dom_sf"/>
</dbReference>
<keyword evidence="3" id="KW-0964">Secreted</keyword>
<evidence type="ECO:0000259" key="12">
    <source>
        <dbReference type="Pfam" id="PF05922"/>
    </source>
</evidence>
<keyword evidence="4 9" id="KW-0645">Protease</keyword>
<dbReference type="InterPro" id="IPR023828">
    <property type="entry name" value="Peptidase_S8_Ser-AS"/>
</dbReference>
<gene>
    <name evidence="14" type="ORF">K2173_014499</name>
</gene>
<evidence type="ECO:0000313" key="15">
    <source>
        <dbReference type="Proteomes" id="UP001159364"/>
    </source>
</evidence>
<evidence type="ECO:0000259" key="11">
    <source>
        <dbReference type="Pfam" id="PF00082"/>
    </source>
</evidence>
<comment type="subcellular location">
    <subcellularLocation>
        <location evidence="1">Secreted</location>
    </subcellularLocation>
</comment>
<dbReference type="Pfam" id="PF17766">
    <property type="entry name" value="fn3_6"/>
    <property type="match status" value="1"/>
</dbReference>
<evidence type="ECO:0000256" key="9">
    <source>
        <dbReference type="PROSITE-ProRule" id="PRU01240"/>
    </source>
</evidence>
<evidence type="ECO:0000259" key="13">
    <source>
        <dbReference type="Pfam" id="PF17766"/>
    </source>
</evidence>
<dbReference type="SUPFAM" id="SSF52743">
    <property type="entry name" value="Subtilisin-like"/>
    <property type="match status" value="1"/>
</dbReference>
<dbReference type="InterPro" id="IPR010259">
    <property type="entry name" value="S8pro/Inhibitor_I9"/>
</dbReference>
<dbReference type="InterPro" id="IPR041469">
    <property type="entry name" value="Subtilisin-like_FN3"/>
</dbReference>
<evidence type="ECO:0000256" key="1">
    <source>
        <dbReference type="ARBA" id="ARBA00004613"/>
    </source>
</evidence>
<dbReference type="EMBL" id="JAIWQS010000102">
    <property type="protein sequence ID" value="KAJ8747724.1"/>
    <property type="molecule type" value="Genomic_DNA"/>
</dbReference>
<dbReference type="Gene3D" id="3.50.30.30">
    <property type="match status" value="1"/>
</dbReference>
<dbReference type="Gene3D" id="3.40.50.200">
    <property type="entry name" value="Peptidase S8/S53 domain"/>
    <property type="match status" value="1"/>
</dbReference>
<feature type="domain" description="Subtilisin-like protease fibronectin type-III" evidence="13">
    <location>
        <begin position="676"/>
        <end position="760"/>
    </location>
</feature>
<dbReference type="FunFam" id="3.30.70.80:FF:000002">
    <property type="entry name" value="Subtilisin-like protease SBT5.3"/>
    <property type="match status" value="1"/>
</dbReference>
<keyword evidence="6 9" id="KW-0378">Hydrolase</keyword>
<dbReference type="PROSITE" id="PS51892">
    <property type="entry name" value="SUBTILASE"/>
    <property type="match status" value="1"/>
</dbReference>
<name>A0AAV8S6K5_9ROSI</name>
<protein>
    <submittedName>
        <fullName evidence="14">Uncharacterized protein</fullName>
    </submittedName>
</protein>
<comment type="similarity">
    <text evidence="2 9">Belongs to the peptidase S8 family.</text>
</comment>
<dbReference type="FunFam" id="3.40.50.200:FF:000006">
    <property type="entry name" value="Subtilisin-like protease SBT1.5"/>
    <property type="match status" value="1"/>
</dbReference>
<evidence type="ECO:0000313" key="14">
    <source>
        <dbReference type="EMBL" id="KAJ8747724.1"/>
    </source>
</evidence>
<proteinExistence type="inferred from homology"/>
<feature type="active site" description="Charge relay system" evidence="8 9">
    <location>
        <position position="557"/>
    </location>
</feature>
<evidence type="ECO:0000256" key="8">
    <source>
        <dbReference type="PIRSR" id="PIRSR615500-1"/>
    </source>
</evidence>
<reference evidence="14 15" key="1">
    <citation type="submission" date="2021-09" db="EMBL/GenBank/DDBJ databases">
        <title>Genomic insights and catalytic innovation underlie evolution of tropane alkaloids biosynthesis.</title>
        <authorList>
            <person name="Wang Y.-J."/>
            <person name="Tian T."/>
            <person name="Huang J.-P."/>
            <person name="Huang S.-X."/>
        </authorList>
    </citation>
    <scope>NUCLEOTIDE SEQUENCE [LARGE SCALE GENOMIC DNA]</scope>
    <source>
        <strain evidence="14">KIB-2018</strain>
        <tissue evidence="14">Leaf</tissue>
    </source>
</reference>
<evidence type="ECO:0000256" key="5">
    <source>
        <dbReference type="ARBA" id="ARBA00022729"/>
    </source>
</evidence>
<dbReference type="AlphaFoldDB" id="A0AAV8S6K5"/>
<dbReference type="PANTHER" id="PTHR10795">
    <property type="entry name" value="PROPROTEIN CONVERTASE SUBTILISIN/KEXIN"/>
    <property type="match status" value="1"/>
</dbReference>
<dbReference type="GO" id="GO:0005576">
    <property type="term" value="C:extracellular region"/>
    <property type="evidence" value="ECO:0007669"/>
    <property type="project" value="UniProtKB-SubCell"/>
</dbReference>
<dbReference type="InterPro" id="IPR015500">
    <property type="entry name" value="Peptidase_S8_subtilisin-rel"/>
</dbReference>
<feature type="chain" id="PRO_5043372923" evidence="10">
    <location>
        <begin position="26"/>
        <end position="781"/>
    </location>
</feature>
<dbReference type="GO" id="GO:0009609">
    <property type="term" value="P:response to symbiotic bacterium"/>
    <property type="evidence" value="ECO:0007669"/>
    <property type="project" value="UniProtKB-ARBA"/>
</dbReference>
<feature type="signal peptide" evidence="10">
    <location>
        <begin position="1"/>
        <end position="25"/>
    </location>
</feature>
<dbReference type="InterPro" id="IPR034197">
    <property type="entry name" value="Peptidases_S8_3"/>
</dbReference>
<comment type="caution">
    <text evidence="14">The sequence shown here is derived from an EMBL/GenBank/DDBJ whole genome shotgun (WGS) entry which is preliminary data.</text>
</comment>
<keyword evidence="7 9" id="KW-0720">Serine protease</keyword>
<evidence type="ECO:0000256" key="4">
    <source>
        <dbReference type="ARBA" id="ARBA00022670"/>
    </source>
</evidence>
<evidence type="ECO:0000256" key="6">
    <source>
        <dbReference type="ARBA" id="ARBA00022801"/>
    </source>
</evidence>
<evidence type="ECO:0000256" key="3">
    <source>
        <dbReference type="ARBA" id="ARBA00022525"/>
    </source>
</evidence>
<dbReference type="Proteomes" id="UP001159364">
    <property type="component" value="Unassembled WGS sequence"/>
</dbReference>
<dbReference type="GO" id="GO:0004252">
    <property type="term" value="F:serine-type endopeptidase activity"/>
    <property type="evidence" value="ECO:0007669"/>
    <property type="project" value="UniProtKB-UniRule"/>
</dbReference>
<accession>A0AAV8S6K5</accession>
<dbReference type="PROSITE" id="PS00138">
    <property type="entry name" value="SUBTILASE_SER"/>
    <property type="match status" value="1"/>
</dbReference>
<dbReference type="InterPro" id="IPR045051">
    <property type="entry name" value="SBT"/>
</dbReference>
<feature type="domain" description="Peptidase S8/S53" evidence="11">
    <location>
        <begin position="140"/>
        <end position="594"/>
    </location>
</feature>
<feature type="domain" description="Inhibitor I9" evidence="12">
    <location>
        <begin position="31"/>
        <end position="108"/>
    </location>
</feature>
<dbReference type="Gene3D" id="2.60.40.2310">
    <property type="match status" value="1"/>
</dbReference>
<evidence type="ECO:0000256" key="7">
    <source>
        <dbReference type="ARBA" id="ARBA00022825"/>
    </source>
</evidence>
<dbReference type="Gene3D" id="3.30.70.80">
    <property type="entry name" value="Peptidase S8 propeptide/proteinase inhibitor I9"/>
    <property type="match status" value="1"/>
</dbReference>
<feature type="active site" description="Charge relay system" evidence="8 9">
    <location>
        <position position="226"/>
    </location>
</feature>
<keyword evidence="15" id="KW-1185">Reference proteome</keyword>
<dbReference type="GO" id="GO:0006508">
    <property type="term" value="P:proteolysis"/>
    <property type="evidence" value="ECO:0007669"/>
    <property type="project" value="UniProtKB-KW"/>
</dbReference>
<organism evidence="14 15">
    <name type="scientific">Erythroxylum novogranatense</name>
    <dbReference type="NCBI Taxonomy" id="1862640"/>
    <lineage>
        <taxon>Eukaryota</taxon>
        <taxon>Viridiplantae</taxon>
        <taxon>Streptophyta</taxon>
        <taxon>Embryophyta</taxon>
        <taxon>Tracheophyta</taxon>
        <taxon>Spermatophyta</taxon>
        <taxon>Magnoliopsida</taxon>
        <taxon>eudicotyledons</taxon>
        <taxon>Gunneridae</taxon>
        <taxon>Pentapetalae</taxon>
        <taxon>rosids</taxon>
        <taxon>fabids</taxon>
        <taxon>Malpighiales</taxon>
        <taxon>Erythroxylaceae</taxon>
        <taxon>Erythroxylum</taxon>
    </lineage>
</organism>
<dbReference type="InterPro" id="IPR000209">
    <property type="entry name" value="Peptidase_S8/S53_dom"/>
</dbReference>
<sequence>MADMARYLQCFGGLFLYLSLSFTRSMSNSHVYIVYLGLNHFSDPIITSMSHIQLLSTVFEEEAKQSMLYSYKYSFSGFAAKVSSVQAASLANITGVVSVFRSKTLKLHTTRSWDFLGLTLGSRSRSRNSAVPPLMQLKFGDGIVVGIFDSGIWPESPSFKERPDVGPIPFSWKGQCFRGEKFEPEIACNRKLIGARYYLKGFEQQFGPLNASGNQEYRSARDFLGHGTHTASTSVGSIVKNVSFMNGLGGGTARGGAPRARLAVYKVCWSKKLEGKCAEADILAAFDDALHDGVNVISASFGATPPLPPFFASSSDVGSFHAMQRGISVVFSAGNDGPDPSLVQNVAPWSISVAASSIDRTFPTKLILNSNFTVMGQSLITEKMIGKLVSAIAYFTDGACMKDNWNKRVATGRIILCFSTIGPVAAAEIAQAAVKLANGSALIFVEPPTKQIASVDPIPTIRVDIKQGTQIQHFLGQSLRLPVLQILPSRTVIGKSPAPVVAPFSSRGPSSISPDILKPDLTAPGINILAAWPPKTPPTLLPFDDRSVTWNFQSGTSMSCPHVAGVIALLKSAHPDWSPAAIRSALMTTASTVDTSFDSILAGGSMKVSDPFEVGSGHMNPRKAIDPGLVYDMTTTDYITFLCNIGYSQEQIRKLILIPSPGIDTNCATTRKSNADINYPSITISNLQSSMTIKRTVRNVGLRKTTAYFGNVVKPGGVDVVIWPQVLIFSYLKRRRLTIYDFGEVVWSDGFHKVRSPLIVHVNTICNDDSIITGHDSSAIM</sequence>
<feature type="active site" description="Charge relay system" evidence="8 9">
    <location>
        <position position="149"/>
    </location>
</feature>
<dbReference type="PRINTS" id="PR00723">
    <property type="entry name" value="SUBTILISIN"/>
</dbReference>
<dbReference type="Pfam" id="PF05922">
    <property type="entry name" value="Inhibitor_I9"/>
    <property type="match status" value="1"/>
</dbReference>
<evidence type="ECO:0000256" key="2">
    <source>
        <dbReference type="ARBA" id="ARBA00011073"/>
    </source>
</evidence>
<dbReference type="Pfam" id="PF00082">
    <property type="entry name" value="Peptidase_S8"/>
    <property type="match status" value="1"/>
</dbReference>